<sequence>MTPSFHLYFCVLLHRVFYDLLVFSTETTRQQLKNLLPTKPMRRTANCQYQRTVTNREVEPVRKIVDEQQKTVINLTKTAASLKDDVETLKKNYAKLDVSYVKLMDSITNQGLKMMALERLNLDDEQRNLPLIPYQKKMPKDSMFVQNQRMPRQTKEVVGPQQSDEDEESDLKSIAAFVKKNPDLLKMIRKEKTREAGNRKQTRR</sequence>
<reference evidence="2" key="1">
    <citation type="submission" date="2022-11" db="UniProtKB">
        <authorList>
            <consortium name="WormBaseParasite"/>
        </authorList>
    </citation>
    <scope>IDENTIFICATION</scope>
</reference>
<accession>A0AC34QTA3</accession>
<evidence type="ECO:0000313" key="2">
    <source>
        <dbReference type="WBParaSite" id="JU765_v2.g19174.t2"/>
    </source>
</evidence>
<dbReference type="WBParaSite" id="JU765_v2.g19174.t2">
    <property type="protein sequence ID" value="JU765_v2.g19174.t2"/>
    <property type="gene ID" value="JU765_v2.g19174"/>
</dbReference>
<organism evidence="1 2">
    <name type="scientific">Panagrolaimus sp. JU765</name>
    <dbReference type="NCBI Taxonomy" id="591449"/>
    <lineage>
        <taxon>Eukaryota</taxon>
        <taxon>Metazoa</taxon>
        <taxon>Ecdysozoa</taxon>
        <taxon>Nematoda</taxon>
        <taxon>Chromadorea</taxon>
        <taxon>Rhabditida</taxon>
        <taxon>Tylenchina</taxon>
        <taxon>Panagrolaimomorpha</taxon>
        <taxon>Panagrolaimoidea</taxon>
        <taxon>Panagrolaimidae</taxon>
        <taxon>Panagrolaimus</taxon>
    </lineage>
</organism>
<dbReference type="Proteomes" id="UP000887576">
    <property type="component" value="Unplaced"/>
</dbReference>
<name>A0AC34QTA3_9BILA</name>
<evidence type="ECO:0000313" key="1">
    <source>
        <dbReference type="Proteomes" id="UP000887576"/>
    </source>
</evidence>
<proteinExistence type="predicted"/>
<protein>
    <submittedName>
        <fullName evidence="2">Uncharacterized protein</fullName>
    </submittedName>
</protein>